<dbReference type="KEGG" id="aup:AsAng_0064300"/>
<reference evidence="8" key="1">
    <citation type="submission" date="2022-09" db="EMBL/GenBank/DDBJ databases">
        <title>Aureispira anguillicida sp. nov., isolated from Leptocephalus of Japanese eel Anguilla japonica.</title>
        <authorList>
            <person name="Yuasa K."/>
            <person name="Mekata T."/>
            <person name="Ikunari K."/>
        </authorList>
    </citation>
    <scope>NUCLEOTIDE SEQUENCE</scope>
    <source>
        <strain evidence="8">EL160426</strain>
        <plasmid evidence="8">pAUEa</plasmid>
    </source>
</reference>
<dbReference type="EMBL" id="AP026868">
    <property type="protein sequence ID" value="BDS15646.1"/>
    <property type="molecule type" value="Genomic_DNA"/>
</dbReference>
<name>A0A915YME0_9BACT</name>
<dbReference type="PANTHER" id="PTHR43133:SF8">
    <property type="entry name" value="RNA POLYMERASE SIGMA FACTOR HI_1459-RELATED"/>
    <property type="match status" value="1"/>
</dbReference>
<dbReference type="Pfam" id="PF08281">
    <property type="entry name" value="Sigma70_r4_2"/>
    <property type="match status" value="1"/>
</dbReference>
<dbReference type="NCBIfam" id="TIGR02937">
    <property type="entry name" value="sigma70-ECF"/>
    <property type="match status" value="1"/>
</dbReference>
<evidence type="ECO:0000256" key="4">
    <source>
        <dbReference type="ARBA" id="ARBA00023125"/>
    </source>
</evidence>
<evidence type="ECO:0000259" key="7">
    <source>
        <dbReference type="Pfam" id="PF08281"/>
    </source>
</evidence>
<accession>A0A915YME0</accession>
<dbReference type="InterPro" id="IPR007627">
    <property type="entry name" value="RNA_pol_sigma70_r2"/>
</dbReference>
<keyword evidence="9" id="KW-1185">Reference proteome</keyword>
<keyword evidence="4" id="KW-0238">DNA-binding</keyword>
<sequence length="175" mass="20354">MKQSTKQKQDAFMAVYEPVHENFVRFCQARAYRIMSAEDLVNESLLRAYQQWDKIKKKDALIYFLFGTARNIVLNTIRKKREVALDAVSENALYTRNSAEIKLEVEFLYMQLNKLDDLKKEALILFEISGFSIKEVAKIQNSKEGAVKVRISRARKELKALMKDEHSITSKQNSL</sequence>
<keyword evidence="2" id="KW-0805">Transcription regulation</keyword>
<keyword evidence="3" id="KW-0731">Sigma factor</keyword>
<geneLocation type="plasmid" evidence="8 9">
    <name>pAUEa</name>
</geneLocation>
<dbReference type="InterPro" id="IPR013324">
    <property type="entry name" value="RNA_pol_sigma_r3/r4-like"/>
</dbReference>
<evidence type="ECO:0000256" key="1">
    <source>
        <dbReference type="ARBA" id="ARBA00010641"/>
    </source>
</evidence>
<dbReference type="InterPro" id="IPR013249">
    <property type="entry name" value="RNA_pol_sigma70_r4_t2"/>
</dbReference>
<dbReference type="SUPFAM" id="SSF88659">
    <property type="entry name" value="Sigma3 and sigma4 domains of RNA polymerase sigma factors"/>
    <property type="match status" value="1"/>
</dbReference>
<dbReference type="InterPro" id="IPR013325">
    <property type="entry name" value="RNA_pol_sigma_r2"/>
</dbReference>
<dbReference type="GO" id="GO:0003677">
    <property type="term" value="F:DNA binding"/>
    <property type="evidence" value="ECO:0007669"/>
    <property type="project" value="UniProtKB-KW"/>
</dbReference>
<evidence type="ECO:0000313" key="9">
    <source>
        <dbReference type="Proteomes" id="UP001060919"/>
    </source>
</evidence>
<dbReference type="Gene3D" id="1.10.1740.10">
    <property type="match status" value="1"/>
</dbReference>
<dbReference type="InterPro" id="IPR036388">
    <property type="entry name" value="WH-like_DNA-bd_sf"/>
</dbReference>
<evidence type="ECO:0000256" key="5">
    <source>
        <dbReference type="ARBA" id="ARBA00023163"/>
    </source>
</evidence>
<dbReference type="Gene3D" id="1.10.10.10">
    <property type="entry name" value="Winged helix-like DNA-binding domain superfamily/Winged helix DNA-binding domain"/>
    <property type="match status" value="1"/>
</dbReference>
<proteinExistence type="inferred from homology"/>
<keyword evidence="8" id="KW-0614">Plasmid</keyword>
<dbReference type="AlphaFoldDB" id="A0A915YME0"/>
<dbReference type="Proteomes" id="UP001060919">
    <property type="component" value="Plasmid pAUEa"/>
</dbReference>
<evidence type="ECO:0000256" key="3">
    <source>
        <dbReference type="ARBA" id="ARBA00023082"/>
    </source>
</evidence>
<comment type="similarity">
    <text evidence="1">Belongs to the sigma-70 factor family. ECF subfamily.</text>
</comment>
<dbReference type="RefSeq" id="WP_264793635.1">
    <property type="nucleotide sequence ID" value="NZ_AP026868.1"/>
</dbReference>
<organism evidence="8 9">
    <name type="scientific">Aureispira anguillae</name>
    <dbReference type="NCBI Taxonomy" id="2864201"/>
    <lineage>
        <taxon>Bacteria</taxon>
        <taxon>Pseudomonadati</taxon>
        <taxon>Bacteroidota</taxon>
        <taxon>Saprospiria</taxon>
        <taxon>Saprospirales</taxon>
        <taxon>Saprospiraceae</taxon>
        <taxon>Aureispira</taxon>
    </lineage>
</organism>
<dbReference type="GO" id="GO:0016987">
    <property type="term" value="F:sigma factor activity"/>
    <property type="evidence" value="ECO:0007669"/>
    <property type="project" value="UniProtKB-KW"/>
</dbReference>
<gene>
    <name evidence="8" type="ORF">AsAng_0064300</name>
</gene>
<dbReference type="GO" id="GO:0006352">
    <property type="term" value="P:DNA-templated transcription initiation"/>
    <property type="evidence" value="ECO:0007669"/>
    <property type="project" value="InterPro"/>
</dbReference>
<keyword evidence="5" id="KW-0804">Transcription</keyword>
<dbReference type="PANTHER" id="PTHR43133">
    <property type="entry name" value="RNA POLYMERASE ECF-TYPE SIGMA FACTO"/>
    <property type="match status" value="1"/>
</dbReference>
<evidence type="ECO:0000256" key="2">
    <source>
        <dbReference type="ARBA" id="ARBA00023015"/>
    </source>
</evidence>
<dbReference type="Pfam" id="PF04542">
    <property type="entry name" value="Sigma70_r2"/>
    <property type="match status" value="1"/>
</dbReference>
<feature type="domain" description="RNA polymerase sigma factor 70 region 4 type 2" evidence="7">
    <location>
        <begin position="108"/>
        <end position="158"/>
    </location>
</feature>
<evidence type="ECO:0000313" key="8">
    <source>
        <dbReference type="EMBL" id="BDS15646.1"/>
    </source>
</evidence>
<protein>
    <submittedName>
        <fullName evidence="8">RNA polymerase sigma factor</fullName>
    </submittedName>
</protein>
<dbReference type="InterPro" id="IPR014284">
    <property type="entry name" value="RNA_pol_sigma-70_dom"/>
</dbReference>
<dbReference type="InterPro" id="IPR039425">
    <property type="entry name" value="RNA_pol_sigma-70-like"/>
</dbReference>
<evidence type="ECO:0000259" key="6">
    <source>
        <dbReference type="Pfam" id="PF04542"/>
    </source>
</evidence>
<feature type="domain" description="RNA polymerase sigma-70 region 2" evidence="6">
    <location>
        <begin position="24"/>
        <end position="81"/>
    </location>
</feature>
<dbReference type="SUPFAM" id="SSF88946">
    <property type="entry name" value="Sigma2 domain of RNA polymerase sigma factors"/>
    <property type="match status" value="1"/>
</dbReference>